<reference evidence="2 3" key="1">
    <citation type="submission" date="2018-10" db="EMBL/GenBank/DDBJ databases">
        <title>A high-quality apple genome assembly.</title>
        <authorList>
            <person name="Hu J."/>
        </authorList>
    </citation>
    <scope>NUCLEOTIDE SEQUENCE [LARGE SCALE GENOMIC DNA]</scope>
    <source>
        <strain evidence="3">cv. HFTH1</strain>
        <tissue evidence="2">Young leaf</tissue>
    </source>
</reference>
<name>A0A498J1U4_MALDO</name>
<evidence type="ECO:0000256" key="1">
    <source>
        <dbReference type="SAM" id="SignalP"/>
    </source>
</evidence>
<evidence type="ECO:0000313" key="2">
    <source>
        <dbReference type="EMBL" id="RXH88537.1"/>
    </source>
</evidence>
<keyword evidence="3" id="KW-1185">Reference proteome</keyword>
<sequence>MQIMTNLLFLKMIIFYFWESMQHMSLELKRLCQEHAIRILLVTA</sequence>
<feature type="signal peptide" evidence="1">
    <location>
        <begin position="1"/>
        <end position="20"/>
    </location>
</feature>
<protein>
    <submittedName>
        <fullName evidence="2">Uncharacterized protein</fullName>
    </submittedName>
</protein>
<dbReference type="Proteomes" id="UP000290289">
    <property type="component" value="Chromosome 9"/>
</dbReference>
<dbReference type="EMBL" id="RDQH01000335">
    <property type="protein sequence ID" value="RXH88537.1"/>
    <property type="molecule type" value="Genomic_DNA"/>
</dbReference>
<gene>
    <name evidence="2" type="ORF">DVH24_000136</name>
</gene>
<keyword evidence="1" id="KW-0732">Signal</keyword>
<dbReference type="AlphaFoldDB" id="A0A498J1U4"/>
<evidence type="ECO:0000313" key="3">
    <source>
        <dbReference type="Proteomes" id="UP000290289"/>
    </source>
</evidence>
<feature type="chain" id="PRO_5019732096" evidence="1">
    <location>
        <begin position="21"/>
        <end position="44"/>
    </location>
</feature>
<comment type="caution">
    <text evidence="2">The sequence shown here is derived from an EMBL/GenBank/DDBJ whole genome shotgun (WGS) entry which is preliminary data.</text>
</comment>
<proteinExistence type="predicted"/>
<organism evidence="2 3">
    <name type="scientific">Malus domestica</name>
    <name type="common">Apple</name>
    <name type="synonym">Pyrus malus</name>
    <dbReference type="NCBI Taxonomy" id="3750"/>
    <lineage>
        <taxon>Eukaryota</taxon>
        <taxon>Viridiplantae</taxon>
        <taxon>Streptophyta</taxon>
        <taxon>Embryophyta</taxon>
        <taxon>Tracheophyta</taxon>
        <taxon>Spermatophyta</taxon>
        <taxon>Magnoliopsida</taxon>
        <taxon>eudicotyledons</taxon>
        <taxon>Gunneridae</taxon>
        <taxon>Pentapetalae</taxon>
        <taxon>rosids</taxon>
        <taxon>fabids</taxon>
        <taxon>Rosales</taxon>
        <taxon>Rosaceae</taxon>
        <taxon>Amygdaloideae</taxon>
        <taxon>Maleae</taxon>
        <taxon>Malus</taxon>
    </lineage>
</organism>
<accession>A0A498J1U4</accession>